<feature type="region of interest" description="Disordered" evidence="1">
    <location>
        <begin position="711"/>
        <end position="756"/>
    </location>
</feature>
<dbReference type="GO" id="GO:0045893">
    <property type="term" value="P:positive regulation of DNA-templated transcription"/>
    <property type="evidence" value="ECO:0007669"/>
    <property type="project" value="TreeGrafter"/>
</dbReference>
<dbReference type="EMBL" id="CM007390">
    <property type="protein sequence ID" value="ONK56220.1"/>
    <property type="molecule type" value="Genomic_DNA"/>
</dbReference>
<evidence type="ECO:0000313" key="3">
    <source>
        <dbReference type="EMBL" id="ONK56220.1"/>
    </source>
</evidence>
<dbReference type="Pfam" id="PF23788">
    <property type="entry name" value="EDRF1_N"/>
    <property type="match status" value="1"/>
</dbReference>
<protein>
    <recommendedName>
        <fullName evidence="2">EDRF1 N-terminal domain-containing protein</fullName>
    </recommendedName>
</protein>
<dbReference type="InterPro" id="IPR056582">
    <property type="entry name" value="EDRF1_N"/>
</dbReference>
<dbReference type="Proteomes" id="UP000243459">
    <property type="component" value="Chromosome 10"/>
</dbReference>
<evidence type="ECO:0000259" key="2">
    <source>
        <dbReference type="Pfam" id="PF23788"/>
    </source>
</evidence>
<feature type="compositionally biased region" description="Polar residues" evidence="1">
    <location>
        <begin position="56"/>
        <end position="67"/>
    </location>
</feature>
<evidence type="ECO:0000256" key="1">
    <source>
        <dbReference type="SAM" id="MobiDB-lite"/>
    </source>
</evidence>
<dbReference type="PANTHER" id="PTHR15000:SF1">
    <property type="entry name" value="ERYTHROID DIFFERENTIATION-RELATED FACTOR 1"/>
    <property type="match status" value="1"/>
</dbReference>
<dbReference type="OMA" id="RNWQKSI"/>
<feature type="compositionally biased region" description="Basic residues" evidence="1">
    <location>
        <begin position="76"/>
        <end position="86"/>
    </location>
</feature>
<feature type="region of interest" description="Disordered" evidence="1">
    <location>
        <begin position="39"/>
        <end position="106"/>
    </location>
</feature>
<dbReference type="Gramene" id="ONK56220">
    <property type="protein sequence ID" value="ONK56220"/>
    <property type="gene ID" value="A4U43_C10F5360"/>
</dbReference>
<organism evidence="3 4">
    <name type="scientific">Asparagus officinalis</name>
    <name type="common">Garden asparagus</name>
    <dbReference type="NCBI Taxonomy" id="4686"/>
    <lineage>
        <taxon>Eukaryota</taxon>
        <taxon>Viridiplantae</taxon>
        <taxon>Streptophyta</taxon>
        <taxon>Embryophyta</taxon>
        <taxon>Tracheophyta</taxon>
        <taxon>Spermatophyta</taxon>
        <taxon>Magnoliopsida</taxon>
        <taxon>Liliopsida</taxon>
        <taxon>Asparagales</taxon>
        <taxon>Asparagaceae</taxon>
        <taxon>Asparagoideae</taxon>
        <taxon>Asparagus</taxon>
    </lineage>
</organism>
<feature type="compositionally biased region" description="Basic residues" evidence="1">
    <location>
        <begin position="728"/>
        <end position="738"/>
    </location>
</feature>
<dbReference type="PANTHER" id="PTHR15000">
    <property type="entry name" value="ERYTHROID DIFFERENTIATION-RELATED FACTOR 1"/>
    <property type="match status" value="1"/>
</dbReference>
<proteinExistence type="predicted"/>
<feature type="domain" description="EDRF1 N-terminal" evidence="2">
    <location>
        <begin position="112"/>
        <end position="341"/>
    </location>
</feature>
<feature type="region of interest" description="Disordered" evidence="1">
    <location>
        <begin position="1"/>
        <end position="27"/>
    </location>
</feature>
<accession>A0A5P1E0V1</accession>
<evidence type="ECO:0000313" key="4">
    <source>
        <dbReference type="Proteomes" id="UP000243459"/>
    </source>
</evidence>
<gene>
    <name evidence="3" type="ORF">A4U43_C10F5360</name>
</gene>
<feature type="compositionally biased region" description="Low complexity" evidence="1">
    <location>
        <begin position="711"/>
        <end position="726"/>
    </location>
</feature>
<feature type="compositionally biased region" description="Basic and acidic residues" evidence="1">
    <location>
        <begin position="95"/>
        <end position="106"/>
    </location>
</feature>
<feature type="compositionally biased region" description="Polar residues" evidence="1">
    <location>
        <begin position="403"/>
        <end position="419"/>
    </location>
</feature>
<name>A0A5P1E0V1_ASPOF</name>
<feature type="region of interest" description="Disordered" evidence="1">
    <location>
        <begin position="397"/>
        <end position="419"/>
    </location>
</feature>
<reference evidence="4" key="1">
    <citation type="journal article" date="2017" name="Nat. Commun.">
        <title>The asparagus genome sheds light on the origin and evolution of a young Y chromosome.</title>
        <authorList>
            <person name="Harkess A."/>
            <person name="Zhou J."/>
            <person name="Xu C."/>
            <person name="Bowers J.E."/>
            <person name="Van der Hulst R."/>
            <person name="Ayyampalayam S."/>
            <person name="Mercati F."/>
            <person name="Riccardi P."/>
            <person name="McKain M.R."/>
            <person name="Kakrana A."/>
            <person name="Tang H."/>
            <person name="Ray J."/>
            <person name="Groenendijk J."/>
            <person name="Arikit S."/>
            <person name="Mathioni S.M."/>
            <person name="Nakano M."/>
            <person name="Shan H."/>
            <person name="Telgmann-Rauber A."/>
            <person name="Kanno A."/>
            <person name="Yue Z."/>
            <person name="Chen H."/>
            <person name="Li W."/>
            <person name="Chen Y."/>
            <person name="Xu X."/>
            <person name="Zhang Y."/>
            <person name="Luo S."/>
            <person name="Chen H."/>
            <person name="Gao J."/>
            <person name="Mao Z."/>
            <person name="Pires J.C."/>
            <person name="Luo M."/>
            <person name="Kudrna D."/>
            <person name="Wing R.A."/>
            <person name="Meyers B.C."/>
            <person name="Yi K."/>
            <person name="Kong H."/>
            <person name="Lavrijsen P."/>
            <person name="Sunseri F."/>
            <person name="Falavigna A."/>
            <person name="Ye Y."/>
            <person name="Leebens-Mack J.H."/>
            <person name="Chen G."/>
        </authorList>
    </citation>
    <scope>NUCLEOTIDE SEQUENCE [LARGE SCALE GENOMIC DNA]</scope>
    <source>
        <strain evidence="4">cv. DH0086</strain>
    </source>
</reference>
<sequence length="1246" mass="139700">MHSVRAEACDCPPTHQPPPEKTSSTILPGCFINREDSFVSSTGSDSTESKFLDKNISGSRKSGQASHDNYYWGTKQNKHKCKRPSSVKRTSQVGEKPRGPVQDSDKFRRAGNDSFLRVMFWQFHNFRMLLGSDMLIFSNEKYVAVSLHLWDVARQVTPLTWLEAWLDNVMASVPELAICYHDNGVVQGYELLKTDDIFLLKGISDDGTPGFHPQVVQQNGLSVLKFLQDNCKQDPGAYWLYKSAGEDVIQLFDLSVMPKNHTDDDNDTSLSSLPSLIDKGRKESLFSLGTLLYRVAHRLSLSKVSDNSTKCANFFRKCLDFLHEQDHLVVRAYAHEQFARLILKCYEELELTSESFLLESEVTVTDLEDGSSEFSLEMFGSTVQDIVPSQAVEDTPSIKDRSILQSSGPNSSASTMETDQQTDAVFSATEVAGLMDDPASSVKHDSLDMYKISSASPNLTRAVADPISSKFAAIHHVSQAIKSLRWKRQLQNTQGDLVDRGNKSRDRSNLSVCGCGDANCIEVCDIREWLPKSKMDQKMWNLVLLLGESYLALGEAYKDDGQLHQALKVVKLACLVYGSMPQHLEDTQFISSMVNTSSNLLKAKNQKEKTDWVIDFAEPLEAYSTDQFSTTYLFWAKAWSLVGDVYVECHLSRNKGNQLQDQRKTSGSELRMSNEVVREVARLRKKLGQYEQNCSSCSLINCSCQSDRASSGNSASSSSRDSPSYSRKQNRKSSKRNSLHSPVGKTCDGNSSHKIVREDRQNIENLQDMRDGDTYATPVKECELRESSATADAVGHQDFKRTQTSALIDESNSESGSKVASGLKCGGIFTFLESPKLVGVENNLSAATVCYSEARKAISEFPTGAAELHSILKKMGWVCNELGRHRLENRDLGGAEIAFADAIKAFKEVSDHTNIILINCNLGHGRRALAEELVSKIDELKRHDVLPAAYKQDMKTAKLEYFESLRYYEAAKIELSSANDVPDYLSLHNEVHTQFANTYLRLGMLLAREASSDDSIDLGHSDELYKRGKNMERRKKVMSASDAFREALATYESLGNLRKQEVAFAHYHLACYHRDACLKFLDLDRKQVTLSNYETERQKAKWYASLADKHWQRSIDFYGPKTHHVMYLTILMEQSSLSWNLSRSLHSNMMLEAALLHLLEGRHAVEENKGCELNEDIKVKFLNQLQALLKSMLSASLSGGSKGGGIGSTSAWCRTADSGKLKEMYRMSLRSTTLDQLHAMYKLWVS</sequence>
<keyword evidence="4" id="KW-1185">Reference proteome</keyword>
<dbReference type="AlphaFoldDB" id="A0A5P1E0V1"/>